<feature type="domain" description="Ig-like" evidence="7">
    <location>
        <begin position="24"/>
        <end position="154"/>
    </location>
</feature>
<evidence type="ECO:0000256" key="5">
    <source>
        <dbReference type="ARBA" id="ARBA00023180"/>
    </source>
</evidence>
<dbReference type="GO" id="GO:1903037">
    <property type="term" value="P:regulation of leukocyte cell-cell adhesion"/>
    <property type="evidence" value="ECO:0007669"/>
    <property type="project" value="UniProtKB-ARBA"/>
</dbReference>
<keyword evidence="9" id="KW-1185">Reference proteome</keyword>
<comment type="subcellular location">
    <subcellularLocation>
        <location evidence="1">Membrane</location>
    </subcellularLocation>
</comment>
<evidence type="ECO:0000256" key="4">
    <source>
        <dbReference type="ARBA" id="ARBA00023157"/>
    </source>
</evidence>
<keyword evidence="2" id="KW-0732">Signal</keyword>
<dbReference type="OMA" id="ITCQASC"/>
<dbReference type="InterPro" id="IPR007110">
    <property type="entry name" value="Ig-like_dom"/>
</dbReference>
<dbReference type="Pfam" id="PF07686">
    <property type="entry name" value="V-set"/>
    <property type="match status" value="1"/>
</dbReference>
<dbReference type="PANTHER" id="PTHR24100">
    <property type="entry name" value="BUTYROPHILIN"/>
    <property type="match status" value="1"/>
</dbReference>
<keyword evidence="6" id="KW-0393">Immunoglobulin domain</keyword>
<evidence type="ECO:0000256" key="3">
    <source>
        <dbReference type="ARBA" id="ARBA00023136"/>
    </source>
</evidence>
<evidence type="ECO:0000256" key="6">
    <source>
        <dbReference type="ARBA" id="ARBA00023319"/>
    </source>
</evidence>
<evidence type="ECO:0000259" key="7">
    <source>
        <dbReference type="PROSITE" id="PS50835"/>
    </source>
</evidence>
<dbReference type="GO" id="GO:0050863">
    <property type="term" value="P:regulation of T cell activation"/>
    <property type="evidence" value="ECO:0007669"/>
    <property type="project" value="UniProtKB-ARBA"/>
</dbReference>
<dbReference type="GO" id="GO:0009897">
    <property type="term" value="C:external side of plasma membrane"/>
    <property type="evidence" value="ECO:0007669"/>
    <property type="project" value="TreeGrafter"/>
</dbReference>
<dbReference type="RefSeq" id="XP_015259565.1">
    <property type="nucleotide sequence ID" value="XM_015404079.1"/>
</dbReference>
<accession>A0A3Q2GMZ5</accession>
<keyword evidence="3" id="KW-0472">Membrane</keyword>
<reference evidence="8" key="1">
    <citation type="submission" date="2025-08" db="UniProtKB">
        <authorList>
            <consortium name="Ensembl"/>
        </authorList>
    </citation>
    <scope>IDENTIFICATION</scope>
</reference>
<keyword evidence="5" id="KW-0325">Glycoprotein</keyword>
<dbReference type="GO" id="GO:0001817">
    <property type="term" value="P:regulation of cytokine production"/>
    <property type="evidence" value="ECO:0007669"/>
    <property type="project" value="TreeGrafter"/>
</dbReference>
<dbReference type="InterPro" id="IPR050504">
    <property type="entry name" value="IgSF_BTN/MOG"/>
</dbReference>
<evidence type="ECO:0000313" key="8">
    <source>
        <dbReference type="Ensembl" id="ENSCVAP00000029855.1"/>
    </source>
</evidence>
<protein>
    <submittedName>
        <fullName evidence="8">Butyrophilin-like protein 8</fullName>
    </submittedName>
</protein>
<dbReference type="PROSITE" id="PS50835">
    <property type="entry name" value="IG_LIKE"/>
    <property type="match status" value="1"/>
</dbReference>
<dbReference type="Gene3D" id="2.60.40.10">
    <property type="entry name" value="Immunoglobulins"/>
    <property type="match status" value="2"/>
</dbReference>
<dbReference type="InterPro" id="IPR003599">
    <property type="entry name" value="Ig_sub"/>
</dbReference>
<dbReference type="InterPro" id="IPR013106">
    <property type="entry name" value="Ig_V-set"/>
</dbReference>
<dbReference type="SMART" id="SM00409">
    <property type="entry name" value="IG"/>
    <property type="match status" value="1"/>
</dbReference>
<dbReference type="Proteomes" id="UP000265020">
    <property type="component" value="Unassembled WGS sequence"/>
</dbReference>
<dbReference type="GeneID" id="107104148"/>
<sequence>MNAIFFSLNNFRFCDKRNLRSDHPVMYLFRCFVVGSLYSSGVFSIYAPPEKVEAFAGGHAILPCSLKISRIGPASTVEWSKVSLKSKIVFLYRDGCETFGMKDVDFEFRTSLFMREMKNGNVSLRISNLKLSDAGIYNCSFFERNKLKETANVELLVAAVSEPKLEVVFIENERVTITCQASCWLSAPKISILDDEGNDIITDEEPNQEQNVRGCYAKQTFPMQDSAKR</sequence>
<keyword evidence="4" id="KW-1015">Disulfide bond</keyword>
<dbReference type="GO" id="GO:0050852">
    <property type="term" value="P:T cell receptor signaling pathway"/>
    <property type="evidence" value="ECO:0007669"/>
    <property type="project" value="TreeGrafter"/>
</dbReference>
<evidence type="ECO:0000256" key="1">
    <source>
        <dbReference type="ARBA" id="ARBA00004370"/>
    </source>
</evidence>
<dbReference type="GO" id="GO:0005102">
    <property type="term" value="F:signaling receptor binding"/>
    <property type="evidence" value="ECO:0007669"/>
    <property type="project" value="TreeGrafter"/>
</dbReference>
<dbReference type="KEGG" id="cvg:107104148"/>
<dbReference type="Ensembl" id="ENSCVAT00000023187.1">
    <property type="protein sequence ID" value="ENSCVAP00000029855.1"/>
    <property type="gene ID" value="ENSCVAG00000017916.1"/>
</dbReference>
<dbReference type="SUPFAM" id="SSF48726">
    <property type="entry name" value="Immunoglobulin"/>
    <property type="match status" value="1"/>
</dbReference>
<organism evidence="8 9">
    <name type="scientific">Cyprinodon variegatus</name>
    <name type="common">Sheepshead minnow</name>
    <dbReference type="NCBI Taxonomy" id="28743"/>
    <lineage>
        <taxon>Eukaryota</taxon>
        <taxon>Metazoa</taxon>
        <taxon>Chordata</taxon>
        <taxon>Craniata</taxon>
        <taxon>Vertebrata</taxon>
        <taxon>Euteleostomi</taxon>
        <taxon>Actinopterygii</taxon>
        <taxon>Neopterygii</taxon>
        <taxon>Teleostei</taxon>
        <taxon>Neoteleostei</taxon>
        <taxon>Acanthomorphata</taxon>
        <taxon>Ovalentaria</taxon>
        <taxon>Atherinomorphae</taxon>
        <taxon>Cyprinodontiformes</taxon>
        <taxon>Cyprinodontidae</taxon>
        <taxon>Cyprinodon</taxon>
    </lineage>
</organism>
<evidence type="ECO:0000256" key="2">
    <source>
        <dbReference type="ARBA" id="ARBA00022729"/>
    </source>
</evidence>
<dbReference type="PANTHER" id="PTHR24100:SF151">
    <property type="entry name" value="ICOS LIGAND"/>
    <property type="match status" value="1"/>
</dbReference>
<dbReference type="GeneTree" id="ENSGT01050000244843"/>
<dbReference type="InterPro" id="IPR013783">
    <property type="entry name" value="Ig-like_fold"/>
</dbReference>
<evidence type="ECO:0000313" key="9">
    <source>
        <dbReference type="Proteomes" id="UP000265020"/>
    </source>
</evidence>
<dbReference type="OrthoDB" id="8959384at2759"/>
<name>A0A3Q2GMZ5_CYPVA</name>
<dbReference type="InterPro" id="IPR036179">
    <property type="entry name" value="Ig-like_dom_sf"/>
</dbReference>
<proteinExistence type="predicted"/>
<reference evidence="8" key="2">
    <citation type="submission" date="2025-09" db="UniProtKB">
        <authorList>
            <consortium name="Ensembl"/>
        </authorList>
    </citation>
    <scope>IDENTIFICATION</scope>
</reference>
<dbReference type="FunFam" id="2.60.40.10:FF:000142">
    <property type="entry name" value="V-set domain-containing T-cell activation inhibitor 1"/>
    <property type="match status" value="1"/>
</dbReference>
<dbReference type="AlphaFoldDB" id="A0A3Q2GMZ5"/>